<proteinExistence type="inferred from homology"/>
<keyword evidence="7" id="KW-0119">Carbohydrate metabolism</keyword>
<evidence type="ECO:0000259" key="13">
    <source>
        <dbReference type="Pfam" id="PF03443"/>
    </source>
</evidence>
<feature type="domain" description="Auxiliary Activity family 9 catalytic" evidence="13">
    <location>
        <begin position="25"/>
        <end position="240"/>
    </location>
</feature>
<keyword evidence="6" id="KW-1015">Disulfide bond</keyword>
<evidence type="ECO:0000313" key="14">
    <source>
        <dbReference type="EMBL" id="PKS12653.1"/>
    </source>
</evidence>
<evidence type="ECO:0000256" key="12">
    <source>
        <dbReference type="SAM" id="SignalP"/>
    </source>
</evidence>
<dbReference type="Pfam" id="PF03443">
    <property type="entry name" value="AA9"/>
    <property type="match status" value="1"/>
</dbReference>
<evidence type="ECO:0000256" key="4">
    <source>
        <dbReference type="ARBA" id="ARBA00022729"/>
    </source>
</evidence>
<evidence type="ECO:0000256" key="5">
    <source>
        <dbReference type="ARBA" id="ARBA00023001"/>
    </source>
</evidence>
<protein>
    <recommendedName>
        <fullName evidence="11">lytic cellulose monooxygenase (C4-dehydrogenating)</fullName>
        <ecNumber evidence="11">1.14.99.56</ecNumber>
    </recommendedName>
</protein>
<dbReference type="AlphaFoldDB" id="A0A2N3NJN7"/>
<comment type="cofactor">
    <cofactor evidence="1">
        <name>Cu(2+)</name>
        <dbReference type="ChEBI" id="CHEBI:29036"/>
    </cofactor>
</comment>
<dbReference type="EMBL" id="NLAX01000003">
    <property type="protein sequence ID" value="PKS12653.1"/>
    <property type="molecule type" value="Genomic_DNA"/>
</dbReference>
<comment type="similarity">
    <text evidence="9">Belongs to the polysaccharide monooxygenase AA9 family.</text>
</comment>
<dbReference type="PANTHER" id="PTHR33353">
    <property type="entry name" value="PUTATIVE (AFU_ORTHOLOGUE AFUA_1G12560)-RELATED"/>
    <property type="match status" value="1"/>
</dbReference>
<comment type="catalytic activity">
    <reaction evidence="10">
        <text>[(1-&gt;4)-beta-D-glucosyl]n+m + reduced acceptor + O2 = 4-dehydro-beta-D-glucosyl-[(1-&gt;4)-beta-D-glucosyl]n-1 + [(1-&gt;4)-beta-D-glucosyl]m + acceptor + H2O.</text>
        <dbReference type="EC" id="1.14.99.56"/>
    </reaction>
</comment>
<dbReference type="GO" id="GO:0005576">
    <property type="term" value="C:extracellular region"/>
    <property type="evidence" value="ECO:0007669"/>
    <property type="project" value="UniProtKB-SubCell"/>
</dbReference>
<dbReference type="GO" id="GO:0030245">
    <property type="term" value="P:cellulose catabolic process"/>
    <property type="evidence" value="ECO:0007669"/>
    <property type="project" value="UniProtKB-KW"/>
</dbReference>
<evidence type="ECO:0000256" key="8">
    <source>
        <dbReference type="ARBA" id="ARBA00023326"/>
    </source>
</evidence>
<feature type="chain" id="PRO_5014645537" description="lytic cellulose monooxygenase (C4-dehydrogenating)" evidence="12">
    <location>
        <begin position="18"/>
        <end position="250"/>
    </location>
</feature>
<evidence type="ECO:0000256" key="6">
    <source>
        <dbReference type="ARBA" id="ARBA00023157"/>
    </source>
</evidence>
<reference evidence="14 15" key="1">
    <citation type="journal article" date="2017" name="G3 (Bethesda)">
        <title>First Draft Genome Sequence of the Pathogenic Fungus Lomentospora prolificans (Formerly Scedosporium prolificans).</title>
        <authorList>
            <person name="Luo R."/>
            <person name="Zimin A."/>
            <person name="Workman R."/>
            <person name="Fan Y."/>
            <person name="Pertea G."/>
            <person name="Grossman N."/>
            <person name="Wear M.P."/>
            <person name="Jia B."/>
            <person name="Miller H."/>
            <person name="Casadevall A."/>
            <person name="Timp W."/>
            <person name="Zhang S.X."/>
            <person name="Salzberg S.L."/>
        </authorList>
    </citation>
    <scope>NUCLEOTIDE SEQUENCE [LARGE SCALE GENOMIC DNA]</scope>
    <source>
        <strain evidence="14 15">JHH-5317</strain>
    </source>
</reference>
<evidence type="ECO:0000256" key="1">
    <source>
        <dbReference type="ARBA" id="ARBA00001973"/>
    </source>
</evidence>
<gene>
    <name evidence="14" type="ORF">jhhlp_000861</name>
</gene>
<keyword evidence="5" id="KW-0136">Cellulose degradation</keyword>
<evidence type="ECO:0000256" key="9">
    <source>
        <dbReference type="ARBA" id="ARBA00044502"/>
    </source>
</evidence>
<evidence type="ECO:0000256" key="11">
    <source>
        <dbReference type="ARBA" id="ARBA00047174"/>
    </source>
</evidence>
<evidence type="ECO:0000256" key="10">
    <source>
        <dbReference type="ARBA" id="ARBA00045077"/>
    </source>
</evidence>
<organism evidence="14 15">
    <name type="scientific">Lomentospora prolificans</name>
    <dbReference type="NCBI Taxonomy" id="41688"/>
    <lineage>
        <taxon>Eukaryota</taxon>
        <taxon>Fungi</taxon>
        <taxon>Dikarya</taxon>
        <taxon>Ascomycota</taxon>
        <taxon>Pezizomycotina</taxon>
        <taxon>Sordariomycetes</taxon>
        <taxon>Hypocreomycetidae</taxon>
        <taxon>Microascales</taxon>
        <taxon>Microascaceae</taxon>
        <taxon>Lomentospora</taxon>
    </lineage>
</organism>
<dbReference type="Gene3D" id="2.70.50.70">
    <property type="match status" value="1"/>
</dbReference>
<dbReference type="InParanoid" id="A0A2N3NJN7"/>
<comment type="subcellular location">
    <subcellularLocation>
        <location evidence="2">Secreted</location>
    </subcellularLocation>
</comment>
<sequence length="250" mass="26691">MLTQVLAAVTLALGATAHYTFPSIQSTGDWEYVRKADNWQNNGFVGDVSSNQMRCFQSREEPSKATLSVAAGSQVTYNALPNVYHPGPMAFYLAKVPDGQSIDTFDGSGDVWFKIYHEQPNFGGQLTWPSNGMSDFTIIQFAIPATIKEYTNNGGTGKSNFAVTIPSCIPAGDYLLRAEHIGLHAASSPGGAQFYISCAQLTITGGGSTDPPNKVAFPGAYKASDPGIQININYPVPTSYQNPGPAVFSC</sequence>
<dbReference type="STRING" id="41688.A0A2N3NJN7"/>
<dbReference type="PANTHER" id="PTHR33353:SF3">
    <property type="entry name" value="ENDOGLUCANASE II"/>
    <property type="match status" value="1"/>
</dbReference>
<dbReference type="OrthoDB" id="5271017at2759"/>
<accession>A0A2N3NJN7</accession>
<keyword evidence="8" id="KW-0624">Polysaccharide degradation</keyword>
<evidence type="ECO:0000256" key="3">
    <source>
        <dbReference type="ARBA" id="ARBA00022525"/>
    </source>
</evidence>
<evidence type="ECO:0000256" key="2">
    <source>
        <dbReference type="ARBA" id="ARBA00004613"/>
    </source>
</evidence>
<dbReference type="CDD" id="cd21175">
    <property type="entry name" value="LPMO_AA9"/>
    <property type="match status" value="1"/>
</dbReference>
<dbReference type="EC" id="1.14.99.56" evidence="11"/>
<dbReference type="InterPro" id="IPR005103">
    <property type="entry name" value="AA9_LPMO"/>
</dbReference>
<dbReference type="Proteomes" id="UP000233524">
    <property type="component" value="Unassembled WGS sequence"/>
</dbReference>
<keyword evidence="15" id="KW-1185">Reference proteome</keyword>
<keyword evidence="3" id="KW-0964">Secreted</keyword>
<comment type="caution">
    <text evidence="14">The sequence shown here is derived from an EMBL/GenBank/DDBJ whole genome shotgun (WGS) entry which is preliminary data.</text>
</comment>
<dbReference type="VEuPathDB" id="FungiDB:jhhlp_000861"/>
<evidence type="ECO:0000256" key="7">
    <source>
        <dbReference type="ARBA" id="ARBA00023277"/>
    </source>
</evidence>
<feature type="signal peptide" evidence="12">
    <location>
        <begin position="1"/>
        <end position="17"/>
    </location>
</feature>
<dbReference type="InterPro" id="IPR049892">
    <property type="entry name" value="AA9"/>
</dbReference>
<evidence type="ECO:0000313" key="15">
    <source>
        <dbReference type="Proteomes" id="UP000233524"/>
    </source>
</evidence>
<keyword evidence="4 12" id="KW-0732">Signal</keyword>
<name>A0A2N3NJN7_9PEZI</name>